<dbReference type="PANTHER" id="PTHR30023">
    <property type="entry name" value="D-ALANYL-D-ALANINE CARBOXYPEPTIDASE"/>
    <property type="match status" value="1"/>
</dbReference>
<sequence>MRRTFRQLLVAGSSAVLLSGSVALPQLLDAPKAATPVDTLVQDLNTILSQPGVPEAHASVLVRGADGGVLYEKEASERLLPASNAKLFSSTAALEVLGADHRFPTSVLSTASVRGSVLRGDLYLRGQGDPTLLAKDYDDLAAKVAASGVKLVRGNLVADDTWYDAVRLGNSWGWDDEPYYYNMQISALTVSPNTDYDAGTVIVETRPGATVGAPAQLKVVPETSYVKLVNKATTKASGSTSMSVERQHGTNVIEVTGSIALGASVDQEWATVWEPTGYAADVFRRALTRHGVKVLGGTTYAATPAGAGELARHESMTVGELLVPFMKLSNNGHAEVLVKEMGRKVSGEGSWDAGLAAMTTALEGLGVNMGTIRIVDGSGLSRQDFLTPVQVTNLLRGAESQPWFDTWYASMPIACKNPRFEGGTLRSRMCNTEAAGNVHAKTGSLTRVTALGGYVTSKDGERLTFSIILNYFDASLPAKGIEDQIAIRLANFSRTAPPSVRVPALKRSTGPADVECSWVKAC</sequence>
<name>A0ABV7YEP8_9ACTN</name>
<dbReference type="Gene3D" id="3.50.80.20">
    <property type="entry name" value="D-Ala-D-Ala carboxypeptidase C, peptidase S13"/>
    <property type="match status" value="1"/>
</dbReference>
<proteinExistence type="inferred from homology"/>
<dbReference type="Proteomes" id="UP001595699">
    <property type="component" value="Unassembled WGS sequence"/>
</dbReference>
<evidence type="ECO:0000256" key="3">
    <source>
        <dbReference type="SAM" id="SignalP"/>
    </source>
</evidence>
<organism evidence="4 5">
    <name type="scientific">Tenggerimyces flavus</name>
    <dbReference type="NCBI Taxonomy" id="1708749"/>
    <lineage>
        <taxon>Bacteria</taxon>
        <taxon>Bacillati</taxon>
        <taxon>Actinomycetota</taxon>
        <taxon>Actinomycetes</taxon>
        <taxon>Propionibacteriales</taxon>
        <taxon>Nocardioidaceae</taxon>
        <taxon>Tenggerimyces</taxon>
    </lineage>
</organism>
<dbReference type="Gene3D" id="3.40.710.10">
    <property type="entry name" value="DD-peptidase/beta-lactamase superfamily"/>
    <property type="match status" value="1"/>
</dbReference>
<dbReference type="EMBL" id="JBHRZH010000019">
    <property type="protein sequence ID" value="MFC3763562.1"/>
    <property type="molecule type" value="Genomic_DNA"/>
</dbReference>
<comment type="similarity">
    <text evidence="1">Belongs to the peptidase S13 family.</text>
</comment>
<dbReference type="InterPro" id="IPR000667">
    <property type="entry name" value="Peptidase_S13"/>
</dbReference>
<keyword evidence="2 4" id="KW-0378">Hydrolase</keyword>
<dbReference type="Pfam" id="PF02113">
    <property type="entry name" value="Peptidase_S13"/>
    <property type="match status" value="1"/>
</dbReference>
<dbReference type="PRINTS" id="PR00922">
    <property type="entry name" value="DADACBPTASE3"/>
</dbReference>
<evidence type="ECO:0000256" key="2">
    <source>
        <dbReference type="ARBA" id="ARBA00022801"/>
    </source>
</evidence>
<evidence type="ECO:0000313" key="5">
    <source>
        <dbReference type="Proteomes" id="UP001595699"/>
    </source>
</evidence>
<comment type="caution">
    <text evidence="4">The sequence shown here is derived from an EMBL/GenBank/DDBJ whole genome shotgun (WGS) entry which is preliminary data.</text>
</comment>
<dbReference type="RefSeq" id="WP_205115618.1">
    <property type="nucleotide sequence ID" value="NZ_JAFBCM010000001.1"/>
</dbReference>
<keyword evidence="5" id="KW-1185">Reference proteome</keyword>
<accession>A0ABV7YEP8</accession>
<feature type="signal peptide" evidence="3">
    <location>
        <begin position="1"/>
        <end position="25"/>
    </location>
</feature>
<keyword evidence="4" id="KW-0121">Carboxypeptidase</keyword>
<dbReference type="EC" id="3.4.16.4" evidence="4"/>
<dbReference type="SUPFAM" id="SSF56601">
    <property type="entry name" value="beta-lactamase/transpeptidase-like"/>
    <property type="match status" value="1"/>
</dbReference>
<dbReference type="GO" id="GO:0009002">
    <property type="term" value="F:serine-type D-Ala-D-Ala carboxypeptidase activity"/>
    <property type="evidence" value="ECO:0007669"/>
    <property type="project" value="UniProtKB-EC"/>
</dbReference>
<evidence type="ECO:0000313" key="4">
    <source>
        <dbReference type="EMBL" id="MFC3763562.1"/>
    </source>
</evidence>
<protein>
    <submittedName>
        <fullName evidence="4">D-alanyl-D-alanine carboxypeptidase/D-alanyl-D-alanine-endopeptidase</fullName>
        <ecNumber evidence="4">3.4.16.4</ecNumber>
    </submittedName>
</protein>
<keyword evidence="4" id="KW-0645">Protease</keyword>
<gene>
    <name evidence="4" type="primary">dacB</name>
    <name evidence="4" type="ORF">ACFOUW_22170</name>
</gene>
<feature type="chain" id="PRO_5046163007" evidence="3">
    <location>
        <begin position="26"/>
        <end position="522"/>
    </location>
</feature>
<dbReference type="PANTHER" id="PTHR30023:SF0">
    <property type="entry name" value="PENICILLIN-SENSITIVE CARBOXYPEPTIDASE A"/>
    <property type="match status" value="1"/>
</dbReference>
<dbReference type="NCBIfam" id="TIGR00666">
    <property type="entry name" value="PBP4"/>
    <property type="match status" value="1"/>
</dbReference>
<evidence type="ECO:0000256" key="1">
    <source>
        <dbReference type="ARBA" id="ARBA00006096"/>
    </source>
</evidence>
<keyword evidence="3" id="KW-0732">Signal</keyword>
<reference evidence="5" key="1">
    <citation type="journal article" date="2019" name="Int. J. Syst. Evol. Microbiol.">
        <title>The Global Catalogue of Microorganisms (GCM) 10K type strain sequencing project: providing services to taxonomists for standard genome sequencing and annotation.</title>
        <authorList>
            <consortium name="The Broad Institute Genomics Platform"/>
            <consortium name="The Broad Institute Genome Sequencing Center for Infectious Disease"/>
            <person name="Wu L."/>
            <person name="Ma J."/>
        </authorList>
    </citation>
    <scope>NUCLEOTIDE SEQUENCE [LARGE SCALE GENOMIC DNA]</scope>
    <source>
        <strain evidence="5">CGMCC 4.7241</strain>
    </source>
</reference>
<dbReference type="InterPro" id="IPR012338">
    <property type="entry name" value="Beta-lactam/transpept-like"/>
</dbReference>